<dbReference type="RefSeq" id="WP_091396673.1">
    <property type="nucleotide sequence ID" value="NZ_FNQY01000008.1"/>
</dbReference>
<keyword evidence="8" id="KW-1185">Reference proteome</keyword>
<gene>
    <name evidence="7" type="ORF">SAMN05192529_10899</name>
</gene>
<dbReference type="CDD" id="cd17316">
    <property type="entry name" value="MFS_SV2_like"/>
    <property type="match status" value="1"/>
</dbReference>
<proteinExistence type="predicted"/>
<feature type="transmembrane region" description="Helical" evidence="5">
    <location>
        <begin position="14"/>
        <end position="38"/>
    </location>
</feature>
<feature type="domain" description="Major facilitator superfamily (MFS) profile" evidence="6">
    <location>
        <begin position="17"/>
        <end position="403"/>
    </location>
</feature>
<dbReference type="InterPro" id="IPR020846">
    <property type="entry name" value="MFS_dom"/>
</dbReference>
<feature type="transmembrane region" description="Helical" evidence="5">
    <location>
        <begin position="262"/>
        <end position="284"/>
    </location>
</feature>
<keyword evidence="3 5" id="KW-1133">Transmembrane helix</keyword>
<sequence length="418" mass="45957">MTASPLQNNSNKNIILLVLVASLGYFVDIYDLLIFSIVRIQSLKDIGVLEREMRQMGEYILNMQMAGLLIGGIIWGVMGDRYGRLKVLFGSILLYSIANICNGFVQDVNMYAFIRFIAGIGLAGELGAGITLVAETMPKEKRGYGTMMVAVVGLFGAVAAKEVSHYFDWRNAYFVGGGLGIVLLFLRLGIFESGMFEQTAKNSQVKKGSLGMLLGNKSRLVKYIHCILIGLPLWFVVGILLTQAPEIGRHLEAKGVLDAGSGIMFAYIGISFGDLVAGLLSQLLKSRKKVILIFCLFTLGSCTYYLNYKGITPTQFNYLAFIIGLGVGYWANFVTIAAEQFGTNLRATVTTTVPNFVRGALIPITLLFEVFVKKFSLIPAAYIMLFLLVAIALFSLSRLRESFHKDLDYIEEDAVPAV</sequence>
<evidence type="ECO:0000256" key="3">
    <source>
        <dbReference type="ARBA" id="ARBA00022989"/>
    </source>
</evidence>
<feature type="transmembrane region" description="Helical" evidence="5">
    <location>
        <begin position="290"/>
        <end position="306"/>
    </location>
</feature>
<protein>
    <submittedName>
        <fullName evidence="7">Major Facilitator Superfamily protein</fullName>
    </submittedName>
</protein>
<feature type="transmembrane region" description="Helical" evidence="5">
    <location>
        <begin position="375"/>
        <end position="396"/>
    </location>
</feature>
<reference evidence="7 8" key="1">
    <citation type="submission" date="2016-10" db="EMBL/GenBank/DDBJ databases">
        <authorList>
            <person name="de Groot N.N."/>
        </authorList>
    </citation>
    <scope>NUCLEOTIDE SEQUENCE [LARGE SCALE GENOMIC DNA]</scope>
    <source>
        <strain evidence="7 8">Vu-144</strain>
    </source>
</reference>
<evidence type="ECO:0000313" key="7">
    <source>
        <dbReference type="EMBL" id="SEA11241.1"/>
    </source>
</evidence>
<dbReference type="PROSITE" id="PS50850">
    <property type="entry name" value="MFS"/>
    <property type="match status" value="1"/>
</dbReference>
<dbReference type="STRING" id="551991.SAMN05192529_10899"/>
<organism evidence="7 8">
    <name type="scientific">Arachidicoccus rhizosphaerae</name>
    <dbReference type="NCBI Taxonomy" id="551991"/>
    <lineage>
        <taxon>Bacteria</taxon>
        <taxon>Pseudomonadati</taxon>
        <taxon>Bacteroidota</taxon>
        <taxon>Chitinophagia</taxon>
        <taxon>Chitinophagales</taxon>
        <taxon>Chitinophagaceae</taxon>
        <taxon>Arachidicoccus</taxon>
    </lineage>
</organism>
<evidence type="ECO:0000259" key="6">
    <source>
        <dbReference type="PROSITE" id="PS50850"/>
    </source>
</evidence>
<dbReference type="GO" id="GO:0046943">
    <property type="term" value="F:carboxylic acid transmembrane transporter activity"/>
    <property type="evidence" value="ECO:0007669"/>
    <property type="project" value="TreeGrafter"/>
</dbReference>
<dbReference type="Pfam" id="PF07690">
    <property type="entry name" value="MFS_1"/>
    <property type="match status" value="1"/>
</dbReference>
<dbReference type="SUPFAM" id="SSF103473">
    <property type="entry name" value="MFS general substrate transporter"/>
    <property type="match status" value="1"/>
</dbReference>
<dbReference type="GO" id="GO:0005886">
    <property type="term" value="C:plasma membrane"/>
    <property type="evidence" value="ECO:0007669"/>
    <property type="project" value="TreeGrafter"/>
</dbReference>
<dbReference type="PANTHER" id="PTHR23508">
    <property type="entry name" value="CARBOXYLIC ACID TRANSPORTER PROTEIN HOMOLOG"/>
    <property type="match status" value="1"/>
</dbReference>
<feature type="transmembrane region" description="Helical" evidence="5">
    <location>
        <begin position="220"/>
        <end position="241"/>
    </location>
</feature>
<dbReference type="AlphaFoldDB" id="A0A1H3YJ70"/>
<evidence type="ECO:0000313" key="8">
    <source>
        <dbReference type="Proteomes" id="UP000199041"/>
    </source>
</evidence>
<name>A0A1H3YJ70_9BACT</name>
<keyword evidence="4 5" id="KW-0472">Membrane</keyword>
<dbReference type="InterPro" id="IPR011701">
    <property type="entry name" value="MFS"/>
</dbReference>
<dbReference type="EMBL" id="FNQY01000008">
    <property type="protein sequence ID" value="SEA11241.1"/>
    <property type="molecule type" value="Genomic_DNA"/>
</dbReference>
<evidence type="ECO:0000256" key="4">
    <source>
        <dbReference type="ARBA" id="ARBA00023136"/>
    </source>
</evidence>
<evidence type="ECO:0000256" key="1">
    <source>
        <dbReference type="ARBA" id="ARBA00004141"/>
    </source>
</evidence>
<dbReference type="Gene3D" id="1.20.1250.20">
    <property type="entry name" value="MFS general substrate transporter like domains"/>
    <property type="match status" value="2"/>
</dbReference>
<accession>A0A1H3YJ70</accession>
<dbReference type="PANTHER" id="PTHR23508:SF10">
    <property type="entry name" value="CARBOXYLIC ACID TRANSPORTER PROTEIN HOMOLOG"/>
    <property type="match status" value="1"/>
</dbReference>
<dbReference type="OrthoDB" id="9774156at2"/>
<dbReference type="InterPro" id="IPR036259">
    <property type="entry name" value="MFS_trans_sf"/>
</dbReference>
<evidence type="ECO:0000256" key="2">
    <source>
        <dbReference type="ARBA" id="ARBA00022692"/>
    </source>
</evidence>
<dbReference type="Proteomes" id="UP000199041">
    <property type="component" value="Unassembled WGS sequence"/>
</dbReference>
<feature type="transmembrane region" description="Helical" evidence="5">
    <location>
        <begin position="318"/>
        <end position="338"/>
    </location>
</feature>
<feature type="transmembrane region" description="Helical" evidence="5">
    <location>
        <begin position="172"/>
        <end position="190"/>
    </location>
</feature>
<feature type="transmembrane region" description="Helical" evidence="5">
    <location>
        <begin position="144"/>
        <end position="160"/>
    </location>
</feature>
<feature type="transmembrane region" description="Helical" evidence="5">
    <location>
        <begin position="112"/>
        <end position="132"/>
    </location>
</feature>
<keyword evidence="2 5" id="KW-0812">Transmembrane</keyword>
<comment type="subcellular location">
    <subcellularLocation>
        <location evidence="1">Membrane</location>
        <topology evidence="1">Multi-pass membrane protein</topology>
    </subcellularLocation>
</comment>
<evidence type="ECO:0000256" key="5">
    <source>
        <dbReference type="SAM" id="Phobius"/>
    </source>
</evidence>
<feature type="transmembrane region" description="Helical" evidence="5">
    <location>
        <begin position="84"/>
        <end position="105"/>
    </location>
</feature>
<feature type="transmembrane region" description="Helical" evidence="5">
    <location>
        <begin position="59"/>
        <end position="78"/>
    </location>
</feature>